<comment type="caution">
    <text evidence="3">The sequence shown here is derived from an EMBL/GenBank/DDBJ whole genome shotgun (WGS) entry which is preliminary data.</text>
</comment>
<dbReference type="PATRIC" id="fig|1242965.3.peg.125"/>
<dbReference type="InterPro" id="IPR036291">
    <property type="entry name" value="NAD(P)-bd_dom_sf"/>
</dbReference>
<feature type="domain" description="NAD-dependent epimerase/dehydratase" evidence="2">
    <location>
        <begin position="4"/>
        <end position="240"/>
    </location>
</feature>
<gene>
    <name evidence="3" type="ORF">UNSW2_800</name>
</gene>
<dbReference type="Gene3D" id="3.90.25.10">
    <property type="entry name" value="UDP-galactose 4-epimerase, domain 1"/>
    <property type="match status" value="1"/>
</dbReference>
<proteinExistence type="inferred from homology"/>
<evidence type="ECO:0000256" key="1">
    <source>
        <dbReference type="ARBA" id="ARBA00007637"/>
    </source>
</evidence>
<dbReference type="Proteomes" id="UP000016625">
    <property type="component" value="Unassembled WGS sequence"/>
</dbReference>
<organism evidence="3 4">
    <name type="scientific">Campylobacter concisus UNSW2</name>
    <dbReference type="NCBI Taxonomy" id="1242965"/>
    <lineage>
        <taxon>Bacteria</taxon>
        <taxon>Pseudomonadati</taxon>
        <taxon>Campylobacterota</taxon>
        <taxon>Epsilonproteobacteria</taxon>
        <taxon>Campylobacterales</taxon>
        <taxon>Campylobacteraceae</taxon>
        <taxon>Campylobacter</taxon>
    </lineage>
</organism>
<accession>U2GX48</accession>
<dbReference type="SUPFAM" id="SSF51735">
    <property type="entry name" value="NAD(P)-binding Rossmann-fold domains"/>
    <property type="match status" value="1"/>
</dbReference>
<reference evidence="3 4" key="1">
    <citation type="journal article" date="2013" name="BMC Genomics">
        <title>Comparative genomics of Campylobacter concisus isolates reveals genetic diversity and provides insights into disease association.</title>
        <authorList>
            <person name="Deshpande N.P."/>
            <person name="Kaakoush N.O."/>
            <person name="Wilkins M.R."/>
            <person name="Mitchell H.M."/>
        </authorList>
    </citation>
    <scope>NUCLEOTIDE SEQUENCE [LARGE SCALE GENOMIC DNA]</scope>
    <source>
        <strain evidence="3 4">UNSW2</strain>
    </source>
</reference>
<dbReference type="PANTHER" id="PTHR43000">
    <property type="entry name" value="DTDP-D-GLUCOSE 4,6-DEHYDRATASE-RELATED"/>
    <property type="match status" value="1"/>
</dbReference>
<evidence type="ECO:0000313" key="3">
    <source>
        <dbReference type="EMBL" id="ERJ32679.1"/>
    </source>
</evidence>
<protein>
    <submittedName>
        <fullName evidence="3">UDP-glucose 4-epimerase</fullName>
    </submittedName>
</protein>
<dbReference type="Pfam" id="PF01370">
    <property type="entry name" value="Epimerase"/>
    <property type="match status" value="1"/>
</dbReference>
<evidence type="ECO:0000313" key="4">
    <source>
        <dbReference type="Proteomes" id="UP000016625"/>
    </source>
</evidence>
<name>U2GX48_9BACT</name>
<dbReference type="EMBL" id="ANNJ01000002">
    <property type="protein sequence ID" value="ERJ32679.1"/>
    <property type="molecule type" value="Genomic_DNA"/>
</dbReference>
<dbReference type="Gene3D" id="3.40.50.720">
    <property type="entry name" value="NAD(P)-binding Rossmann-like Domain"/>
    <property type="match status" value="1"/>
</dbReference>
<dbReference type="RefSeq" id="WP_021092122.1">
    <property type="nucleotide sequence ID" value="NZ_ANNJ01000002.1"/>
</dbReference>
<sequence length="310" mass="34604">MKFLVTGGAGFIGSAISRKLIDDGNDVYIIDNLMTGYLENVPKGTVFINGDFSQDETISKLNNVQFDGIFHIGGQSSGEISFEDPEYDLNTNTLSTIKLLQYASRVGCKKIVYASTMSVYGEHKGKEKFSESDIPKPKSFYAVGKLASERYMYIFSREFGIDYVALRYFNVYGPGQNLSNLKQGMVSIYLKQFIDKNFNDVIVKGSLDRFRDLVYIDDVVDITLQAMNELSFNNKIVNVATGKKTSVGSILQLIKKHTNIDKKIIVQGATPGDQFGIYADISILKSLYKKPLTEFEAGLSTMIKWALHGK</sequence>
<dbReference type="InterPro" id="IPR001509">
    <property type="entry name" value="Epimerase_deHydtase"/>
</dbReference>
<evidence type="ECO:0000259" key="2">
    <source>
        <dbReference type="Pfam" id="PF01370"/>
    </source>
</evidence>
<dbReference type="AlphaFoldDB" id="U2GX48"/>
<comment type="similarity">
    <text evidence="1">Belongs to the NAD(P)-dependent epimerase/dehydratase family.</text>
</comment>